<protein>
    <submittedName>
        <fullName evidence="1">Uncharacterized protein</fullName>
    </submittedName>
</protein>
<evidence type="ECO:0000313" key="1">
    <source>
        <dbReference type="EMBL" id="SMX50095.1"/>
    </source>
</evidence>
<keyword evidence="2" id="KW-1185">Reference proteome</keyword>
<gene>
    <name evidence="1" type="ORF">MAA8898_04599</name>
</gene>
<reference evidence="1 2" key="1">
    <citation type="submission" date="2017-05" db="EMBL/GenBank/DDBJ databases">
        <authorList>
            <person name="Song R."/>
            <person name="Chenine A.L."/>
            <person name="Ruprecht R.M."/>
        </authorList>
    </citation>
    <scope>NUCLEOTIDE SEQUENCE [LARGE SCALE GENOMIC DNA]</scope>
    <source>
        <strain evidence="1 2">CECT 8898</strain>
    </source>
</reference>
<dbReference type="EMBL" id="FXYF01000019">
    <property type="protein sequence ID" value="SMX50095.1"/>
    <property type="molecule type" value="Genomic_DNA"/>
</dbReference>
<sequence>MTGRPWSVRLVLTAMVLSLLTSGVGWIEPALAAGPRFDPPLLPGLEIRRALEVQACLNPVFVARPCFWTMW</sequence>
<proteinExistence type="predicted"/>
<accession>A0A238L4U3</accession>
<dbReference type="RefSeq" id="WP_094023324.1">
    <property type="nucleotide sequence ID" value="NZ_FXYF01000019.1"/>
</dbReference>
<evidence type="ECO:0000313" key="2">
    <source>
        <dbReference type="Proteomes" id="UP000207598"/>
    </source>
</evidence>
<organism evidence="1 2">
    <name type="scientific">Maliponia aquimaris</name>
    <dbReference type="NCBI Taxonomy" id="1673631"/>
    <lineage>
        <taxon>Bacteria</taxon>
        <taxon>Pseudomonadati</taxon>
        <taxon>Pseudomonadota</taxon>
        <taxon>Alphaproteobacteria</taxon>
        <taxon>Rhodobacterales</taxon>
        <taxon>Paracoccaceae</taxon>
        <taxon>Maliponia</taxon>
    </lineage>
</organism>
<dbReference type="Proteomes" id="UP000207598">
    <property type="component" value="Unassembled WGS sequence"/>
</dbReference>
<dbReference type="AlphaFoldDB" id="A0A238L4U3"/>
<dbReference type="OrthoDB" id="7875151at2"/>
<name>A0A238L4U3_9RHOB</name>